<dbReference type="Proteomes" id="UP000325713">
    <property type="component" value="Chromosome"/>
</dbReference>
<dbReference type="PIRSF" id="PIRSF015557">
    <property type="entry name" value="UCP015557"/>
    <property type="match status" value="1"/>
</dbReference>
<evidence type="ECO:0000256" key="2">
    <source>
        <dbReference type="ARBA" id="ARBA00022679"/>
    </source>
</evidence>
<evidence type="ECO:0000256" key="3">
    <source>
        <dbReference type="ARBA" id="ARBA00024303"/>
    </source>
</evidence>
<organism evidence="8 9">
    <name type="scientific">Neisseria zalophi</name>
    <dbReference type="NCBI Taxonomy" id="640030"/>
    <lineage>
        <taxon>Bacteria</taxon>
        <taxon>Pseudomonadati</taxon>
        <taxon>Pseudomonadota</taxon>
        <taxon>Betaproteobacteria</taxon>
        <taxon>Neisseriales</taxon>
        <taxon>Neisseriaceae</taxon>
        <taxon>Neisseria</taxon>
    </lineage>
</organism>
<accession>A0A5J6Q043</accession>
<evidence type="ECO:0000256" key="4">
    <source>
        <dbReference type="ARBA" id="ARBA00024346"/>
    </source>
</evidence>
<sequence length="383" mass="43998">MPSEKISPQTCWVFCNVIDNFGDIGVSWRLSKMLANECGWQIHLWVDDADALRALCPGFSSLPCCYQNIHVHQWRAESADDVDTAPIPDVVIETFACDLPANVLQIITENRPLWLNWEYLSAESSNEKLHALPSPQANGIQKYFWFMGFSKQSGGLLRERDYEARSRFDNQAFREQLKLPSKTVPEWLLFGYQSPIWAAWLTMWQQFGEPLTLLLAGNQIIDSLKAAQSIPESALNQDGDIFQTANITLIKIPFIPQADFDRLLHLSDGLMIRGEDSFVRAQFAAKPFFWHIYPQDEMVHIDKLHAFWDKAYTEYTAEIQAAHRSLSDELNGALTLTPQQRLSAWQTLMQHQESWRQSAKNWQQCLFAQPSAVEKLAKFIESR</sequence>
<reference evidence="8 9" key="1">
    <citation type="submission" date="2018-08" db="EMBL/GenBank/DDBJ databases">
        <title>Neisseria zalophi ATCC BAA-2455 complete genome.</title>
        <authorList>
            <person name="Veseli I.A."/>
            <person name="Buttler R."/>
            <person name="Mascarenhas dos Santos A.C."/>
            <person name="Pombert J.-F."/>
        </authorList>
    </citation>
    <scope>NUCLEOTIDE SEQUENCE [LARGE SCALE GENOMIC DNA]</scope>
    <source>
        <strain evidence="8 9">ATCC BAA-2455</strain>
    </source>
</reference>
<comment type="function">
    <text evidence="3">Protein-arginine rhamnosyltransferase that catalyzes the transfer of a single rhamnose to elongation factor P (EF-P) on 'Lys-32', a modification required for EF-P-dependent rescue of polyproline stalled ribosomes.</text>
</comment>
<name>A0A5J6Q043_9NEIS</name>
<keyword evidence="9" id="KW-1185">Reference proteome</keyword>
<evidence type="ECO:0000256" key="7">
    <source>
        <dbReference type="ARBA" id="ARBA00048472"/>
    </source>
</evidence>
<comment type="catalytic activity">
    <reaction evidence="7">
        <text>dTDP-beta-L-rhamnose + L-arginyl-[protein] = N(omega)-(alpha-L-rhamnosyl)-L-arginyl-[protein] + dTDP + H(+)</text>
        <dbReference type="Rhea" id="RHEA:66692"/>
        <dbReference type="Rhea" id="RHEA-COMP:10532"/>
        <dbReference type="Rhea" id="RHEA-COMP:17096"/>
        <dbReference type="ChEBI" id="CHEBI:15378"/>
        <dbReference type="ChEBI" id="CHEBI:29965"/>
        <dbReference type="ChEBI" id="CHEBI:57510"/>
        <dbReference type="ChEBI" id="CHEBI:58369"/>
        <dbReference type="ChEBI" id="CHEBI:167445"/>
    </reaction>
    <physiologicalReaction direction="left-to-right" evidence="7">
        <dbReference type="Rhea" id="RHEA:66693"/>
    </physiologicalReaction>
</comment>
<evidence type="ECO:0000256" key="6">
    <source>
        <dbReference type="ARBA" id="ARBA00030025"/>
    </source>
</evidence>
<keyword evidence="1" id="KW-0328">Glycosyltransferase</keyword>
<dbReference type="AlphaFoldDB" id="A0A5J6Q043"/>
<protein>
    <recommendedName>
        <fullName evidence="5">Protein-arginine rhamnosyltransferase</fullName>
    </recommendedName>
    <alternativeName>
        <fullName evidence="6">EF-P arginine rhamnosyltransferase</fullName>
    </alternativeName>
</protein>
<proteinExistence type="inferred from homology"/>
<dbReference type="EMBL" id="CP031700">
    <property type="protein sequence ID" value="QEY26290.1"/>
    <property type="molecule type" value="Genomic_DNA"/>
</dbReference>
<dbReference type="KEGG" id="nzl:D0T92_06950"/>
<dbReference type="InterPro" id="IPR016633">
    <property type="entry name" value="EarP"/>
</dbReference>
<evidence type="ECO:0000256" key="5">
    <source>
        <dbReference type="ARBA" id="ARBA00024416"/>
    </source>
</evidence>
<evidence type="ECO:0000256" key="1">
    <source>
        <dbReference type="ARBA" id="ARBA00022676"/>
    </source>
</evidence>
<dbReference type="GO" id="GO:0106361">
    <property type="term" value="F:protein-arginine rhamnosyltransferase activity"/>
    <property type="evidence" value="ECO:0007669"/>
    <property type="project" value="InterPro"/>
</dbReference>
<keyword evidence="8" id="KW-0648">Protein biosynthesis</keyword>
<evidence type="ECO:0000313" key="9">
    <source>
        <dbReference type="Proteomes" id="UP000325713"/>
    </source>
</evidence>
<dbReference type="OrthoDB" id="209085at2"/>
<dbReference type="Pfam" id="PF10093">
    <property type="entry name" value="EarP"/>
    <property type="match status" value="1"/>
</dbReference>
<dbReference type="RefSeq" id="WP_151051440.1">
    <property type="nucleotide sequence ID" value="NZ_CP031700.1"/>
</dbReference>
<dbReference type="GO" id="GO:0003746">
    <property type="term" value="F:translation elongation factor activity"/>
    <property type="evidence" value="ECO:0007669"/>
    <property type="project" value="UniProtKB-KW"/>
</dbReference>
<evidence type="ECO:0000313" key="8">
    <source>
        <dbReference type="EMBL" id="QEY26290.1"/>
    </source>
</evidence>
<keyword evidence="2 8" id="KW-0808">Transferase</keyword>
<comment type="similarity">
    <text evidence="4">Belongs to the glycosyltransferase 104 family.</text>
</comment>
<keyword evidence="8" id="KW-0251">Elongation factor</keyword>
<dbReference type="NCBIfam" id="TIGR03837">
    <property type="entry name" value="efp_Arg_rhamno"/>
    <property type="match status" value="1"/>
</dbReference>
<gene>
    <name evidence="8" type="primary">earP</name>
    <name evidence="8" type="ORF">D0T92_06950</name>
</gene>